<keyword evidence="3" id="KW-1185">Reference proteome</keyword>
<evidence type="ECO:0000313" key="3">
    <source>
        <dbReference type="Proteomes" id="UP000050482"/>
    </source>
</evidence>
<protein>
    <recommendedName>
        <fullName evidence="1">GGDEF domain-containing protein</fullName>
    </recommendedName>
</protein>
<evidence type="ECO:0000259" key="1">
    <source>
        <dbReference type="PROSITE" id="PS50887"/>
    </source>
</evidence>
<dbReference type="NCBIfam" id="TIGR00254">
    <property type="entry name" value="GGDEF"/>
    <property type="match status" value="1"/>
</dbReference>
<dbReference type="PATRIC" id="fig|471514.4.peg.325"/>
<dbReference type="Pfam" id="PF00990">
    <property type="entry name" value="GGDEF"/>
    <property type="match status" value="1"/>
</dbReference>
<dbReference type="STRING" id="471514.AN477_01625"/>
<organism evidence="2 3">
    <name type="scientific">Alicyclobacillus ferrooxydans</name>
    <dbReference type="NCBI Taxonomy" id="471514"/>
    <lineage>
        <taxon>Bacteria</taxon>
        <taxon>Bacillati</taxon>
        <taxon>Bacillota</taxon>
        <taxon>Bacilli</taxon>
        <taxon>Bacillales</taxon>
        <taxon>Alicyclobacillaceae</taxon>
        <taxon>Alicyclobacillus</taxon>
    </lineage>
</organism>
<gene>
    <name evidence="2" type="ORF">AN477_01625</name>
</gene>
<dbReference type="SMART" id="SM00267">
    <property type="entry name" value="GGDEF"/>
    <property type="match status" value="1"/>
</dbReference>
<dbReference type="CDD" id="cd01949">
    <property type="entry name" value="GGDEF"/>
    <property type="match status" value="1"/>
</dbReference>
<dbReference type="Gene3D" id="3.30.70.270">
    <property type="match status" value="1"/>
</dbReference>
<dbReference type="PROSITE" id="PS50887">
    <property type="entry name" value="GGDEF"/>
    <property type="match status" value="1"/>
</dbReference>
<dbReference type="InterPro" id="IPR050469">
    <property type="entry name" value="Diguanylate_Cyclase"/>
</dbReference>
<dbReference type="Proteomes" id="UP000050482">
    <property type="component" value="Unassembled WGS sequence"/>
</dbReference>
<feature type="domain" description="GGDEF" evidence="1">
    <location>
        <begin position="133"/>
        <end position="260"/>
    </location>
</feature>
<dbReference type="RefSeq" id="WP_054967427.1">
    <property type="nucleotide sequence ID" value="NZ_LJCO01000008.1"/>
</dbReference>
<dbReference type="SUPFAM" id="SSF55073">
    <property type="entry name" value="Nucleotide cyclase"/>
    <property type="match status" value="1"/>
</dbReference>
<dbReference type="InterPro" id="IPR043128">
    <property type="entry name" value="Rev_trsase/Diguanyl_cyclase"/>
</dbReference>
<dbReference type="PANTHER" id="PTHR45138:SF9">
    <property type="entry name" value="DIGUANYLATE CYCLASE DGCM-RELATED"/>
    <property type="match status" value="1"/>
</dbReference>
<dbReference type="InterPro" id="IPR029787">
    <property type="entry name" value="Nucleotide_cyclase"/>
</dbReference>
<dbReference type="EMBL" id="LJCO01000008">
    <property type="protein sequence ID" value="KPV45639.1"/>
    <property type="molecule type" value="Genomic_DNA"/>
</dbReference>
<comment type="caution">
    <text evidence="2">The sequence shown here is derived from an EMBL/GenBank/DDBJ whole genome shotgun (WGS) entry which is preliminary data.</text>
</comment>
<sequence>MHPYIVLIERLSSGASWEDAVTSFWIDMGAVKVERFVEGHLTAGKEFASSEVGSIRERDTLDVKLTTATYKLYLHKGTHLIDELNAIRFIKGLDWLLHDREFLYESAIHDALTGALNRRGLIEWFEQRRRSEGGFVLAFFDLDHFKELNDTKGHQQGDEALKEVTAALQKMLRSTDVVARLGGDEFVFIVDQTPCHPNIKTRLQGIIRQLPLKKYGLTLTVGTACFPAHGTELPQLISKADFGLYQGKAQGRNAIVLWEECHVDGSTKDLV</sequence>
<dbReference type="AlphaFoldDB" id="A0A0P9CK31"/>
<dbReference type="InterPro" id="IPR000160">
    <property type="entry name" value="GGDEF_dom"/>
</dbReference>
<accession>A0A0P9CK31</accession>
<proteinExistence type="predicted"/>
<reference evidence="2 3" key="1">
    <citation type="submission" date="2015-09" db="EMBL/GenBank/DDBJ databases">
        <title>Draft genome sequence of Alicyclobacillus ferrooxydans DSM 22381.</title>
        <authorList>
            <person name="Hemp J."/>
        </authorList>
    </citation>
    <scope>NUCLEOTIDE SEQUENCE [LARGE SCALE GENOMIC DNA]</scope>
    <source>
        <strain evidence="2 3">TC-34</strain>
    </source>
</reference>
<evidence type="ECO:0000313" key="2">
    <source>
        <dbReference type="EMBL" id="KPV45639.1"/>
    </source>
</evidence>
<dbReference type="GO" id="GO:0052621">
    <property type="term" value="F:diguanylate cyclase activity"/>
    <property type="evidence" value="ECO:0007669"/>
    <property type="project" value="TreeGrafter"/>
</dbReference>
<name>A0A0P9CK31_9BACL</name>
<dbReference type="PANTHER" id="PTHR45138">
    <property type="entry name" value="REGULATORY COMPONENTS OF SENSORY TRANSDUCTION SYSTEM"/>
    <property type="match status" value="1"/>
</dbReference>